<evidence type="ECO:0000256" key="1">
    <source>
        <dbReference type="ARBA" id="ARBA00022741"/>
    </source>
</evidence>
<dbReference type="Pfam" id="PF00072">
    <property type="entry name" value="Response_reg"/>
    <property type="match status" value="1"/>
</dbReference>
<dbReference type="GO" id="GO:0043565">
    <property type="term" value="F:sequence-specific DNA binding"/>
    <property type="evidence" value="ECO:0007669"/>
    <property type="project" value="InterPro"/>
</dbReference>
<dbReference type="CDD" id="cd00009">
    <property type="entry name" value="AAA"/>
    <property type="match status" value="1"/>
</dbReference>
<dbReference type="SUPFAM" id="SSF46689">
    <property type="entry name" value="Homeodomain-like"/>
    <property type="match status" value="1"/>
</dbReference>
<dbReference type="SUPFAM" id="SSF52172">
    <property type="entry name" value="CheY-like"/>
    <property type="match status" value="1"/>
</dbReference>
<name>A0A1T4K6G0_9BACT</name>
<gene>
    <name evidence="8" type="ORF">SAMN02745119_00341</name>
</gene>
<dbReference type="PROSITE" id="PS00675">
    <property type="entry name" value="SIGMA54_INTERACT_1"/>
    <property type="match status" value="1"/>
</dbReference>
<dbReference type="GO" id="GO:0006355">
    <property type="term" value="P:regulation of DNA-templated transcription"/>
    <property type="evidence" value="ECO:0007669"/>
    <property type="project" value="InterPro"/>
</dbReference>
<dbReference type="InterPro" id="IPR011006">
    <property type="entry name" value="CheY-like_superfamily"/>
</dbReference>
<dbReference type="FunFam" id="3.40.50.300:FF:000006">
    <property type="entry name" value="DNA-binding transcriptional regulator NtrC"/>
    <property type="match status" value="1"/>
</dbReference>
<dbReference type="Gene3D" id="3.40.50.2300">
    <property type="match status" value="1"/>
</dbReference>
<dbReference type="PRINTS" id="PR01590">
    <property type="entry name" value="HTHFIS"/>
</dbReference>
<dbReference type="InterPro" id="IPR025662">
    <property type="entry name" value="Sigma_54_int_dom_ATP-bd_1"/>
</dbReference>
<dbReference type="Gene3D" id="1.10.8.60">
    <property type="match status" value="1"/>
</dbReference>
<dbReference type="InterPro" id="IPR027417">
    <property type="entry name" value="P-loop_NTPase"/>
</dbReference>
<dbReference type="InterPro" id="IPR002197">
    <property type="entry name" value="HTH_Fis"/>
</dbReference>
<evidence type="ECO:0000259" key="7">
    <source>
        <dbReference type="PROSITE" id="PS50110"/>
    </source>
</evidence>
<feature type="domain" description="Sigma-54 factor interaction" evidence="6">
    <location>
        <begin position="156"/>
        <end position="384"/>
    </location>
</feature>
<dbReference type="Pfam" id="PF25601">
    <property type="entry name" value="AAA_lid_14"/>
    <property type="match status" value="1"/>
</dbReference>
<dbReference type="Pfam" id="PF00158">
    <property type="entry name" value="Sigma54_activat"/>
    <property type="match status" value="1"/>
</dbReference>
<dbReference type="PROSITE" id="PS00688">
    <property type="entry name" value="SIGMA54_INTERACT_3"/>
    <property type="match status" value="1"/>
</dbReference>
<dbReference type="Pfam" id="PF02954">
    <property type="entry name" value="HTH_8"/>
    <property type="match status" value="1"/>
</dbReference>
<dbReference type="InterPro" id="IPR001789">
    <property type="entry name" value="Sig_transdc_resp-reg_receiver"/>
</dbReference>
<dbReference type="GO" id="GO:0000160">
    <property type="term" value="P:phosphorelay signal transduction system"/>
    <property type="evidence" value="ECO:0007669"/>
    <property type="project" value="InterPro"/>
</dbReference>
<evidence type="ECO:0000256" key="2">
    <source>
        <dbReference type="ARBA" id="ARBA00022840"/>
    </source>
</evidence>
<dbReference type="InterPro" id="IPR002078">
    <property type="entry name" value="Sigma_54_int"/>
</dbReference>
<dbReference type="EMBL" id="FUWR01000001">
    <property type="protein sequence ID" value="SJZ37917.1"/>
    <property type="molecule type" value="Genomic_DNA"/>
</dbReference>
<dbReference type="Proteomes" id="UP000190102">
    <property type="component" value="Unassembled WGS sequence"/>
</dbReference>
<sequence length="469" mass="51317">MSEPLFPSFGILLVDDEPAWLRSVSLTLERSAGITNIRSCADSRQVMEILAGGGFGLVLLDLTMPHLSGEKLLTLIAEQHPEITCIVISGLNQVETAVNCIKKGAFDYFVKTVEEDRLTGGVLRAIRLLELERENREMHSRLLSGGLRRPELFSPFVTGDPAMLTQFAYIEAVAKSPQPLLITGESGTGKELLARAAHAASGCKGPLVAVNVAGLDDTVFSDTLFGHQRGAYTGADQPRKGMIEEASDGTLFLDEIGDLSIASQVKLLRLLQEGEYYPLGSDRPKRLRARVIVATHADLATKEASGQFRRDLYYRLKTHQVRIPALRDRRCDIPLLLEHFLAEAAQALGKKKPTAPRELAQLLATYSFPGNVRELKALVYDAVSLHTGGVLSMERFINAIGPQAATPTTAAPERRNPFLCCERLPTFSEAAELLVNEAMQRSNGNQTIAARLLGISQPALSKRLKQRDL</sequence>
<dbReference type="STRING" id="115783.SAMN02745119_00341"/>
<dbReference type="SMART" id="SM00448">
    <property type="entry name" value="REC"/>
    <property type="match status" value="1"/>
</dbReference>
<dbReference type="InterPro" id="IPR009057">
    <property type="entry name" value="Homeodomain-like_sf"/>
</dbReference>
<keyword evidence="1" id="KW-0547">Nucleotide-binding</keyword>
<dbReference type="PROSITE" id="PS50045">
    <property type="entry name" value="SIGMA54_INTERACT_4"/>
    <property type="match status" value="1"/>
</dbReference>
<dbReference type="Gene3D" id="3.40.50.300">
    <property type="entry name" value="P-loop containing nucleotide triphosphate hydrolases"/>
    <property type="match status" value="1"/>
</dbReference>
<dbReference type="SMART" id="SM00382">
    <property type="entry name" value="AAA"/>
    <property type="match status" value="1"/>
</dbReference>
<dbReference type="Gene3D" id="1.10.10.60">
    <property type="entry name" value="Homeodomain-like"/>
    <property type="match status" value="1"/>
</dbReference>
<dbReference type="InterPro" id="IPR058031">
    <property type="entry name" value="AAA_lid_NorR"/>
</dbReference>
<keyword evidence="5" id="KW-0597">Phosphoprotein</keyword>
<dbReference type="PANTHER" id="PTHR32071">
    <property type="entry name" value="TRANSCRIPTIONAL REGULATORY PROTEIN"/>
    <property type="match status" value="1"/>
</dbReference>
<evidence type="ECO:0000256" key="4">
    <source>
        <dbReference type="ARBA" id="ARBA00023163"/>
    </source>
</evidence>
<evidence type="ECO:0000313" key="8">
    <source>
        <dbReference type="EMBL" id="SJZ37917.1"/>
    </source>
</evidence>
<dbReference type="RefSeq" id="WP_078788636.1">
    <property type="nucleotide sequence ID" value="NZ_FUWR01000001.1"/>
</dbReference>
<dbReference type="InterPro" id="IPR003593">
    <property type="entry name" value="AAA+_ATPase"/>
</dbReference>
<proteinExistence type="predicted"/>
<dbReference type="PANTHER" id="PTHR32071:SF13">
    <property type="entry name" value="RESPONSE REGULATOR HSFA"/>
    <property type="match status" value="1"/>
</dbReference>
<organism evidence="8 9">
    <name type="scientific">Trichlorobacter thiogenes</name>
    <dbReference type="NCBI Taxonomy" id="115783"/>
    <lineage>
        <taxon>Bacteria</taxon>
        <taxon>Pseudomonadati</taxon>
        <taxon>Thermodesulfobacteriota</taxon>
        <taxon>Desulfuromonadia</taxon>
        <taxon>Geobacterales</taxon>
        <taxon>Geobacteraceae</taxon>
        <taxon>Trichlorobacter</taxon>
    </lineage>
</organism>
<dbReference type="InterPro" id="IPR025944">
    <property type="entry name" value="Sigma_54_int_dom_CS"/>
</dbReference>
<dbReference type="AlphaFoldDB" id="A0A1T4K6G0"/>
<reference evidence="9" key="1">
    <citation type="submission" date="2017-02" db="EMBL/GenBank/DDBJ databases">
        <authorList>
            <person name="Varghese N."/>
            <person name="Submissions S."/>
        </authorList>
    </citation>
    <scope>NUCLEOTIDE SEQUENCE [LARGE SCALE GENOMIC DNA]</scope>
    <source>
        <strain evidence="9">ATCC BAA-34</strain>
    </source>
</reference>
<keyword evidence="2" id="KW-0067">ATP-binding</keyword>
<dbReference type="GO" id="GO:0005524">
    <property type="term" value="F:ATP binding"/>
    <property type="evidence" value="ECO:0007669"/>
    <property type="project" value="UniProtKB-KW"/>
</dbReference>
<keyword evidence="4" id="KW-0804">Transcription</keyword>
<evidence type="ECO:0000259" key="6">
    <source>
        <dbReference type="PROSITE" id="PS50045"/>
    </source>
</evidence>
<evidence type="ECO:0000256" key="5">
    <source>
        <dbReference type="PROSITE-ProRule" id="PRU00169"/>
    </source>
</evidence>
<dbReference type="SUPFAM" id="SSF52540">
    <property type="entry name" value="P-loop containing nucleoside triphosphate hydrolases"/>
    <property type="match status" value="1"/>
</dbReference>
<accession>A0A1T4K6G0</accession>
<dbReference type="PROSITE" id="PS50110">
    <property type="entry name" value="RESPONSE_REGULATORY"/>
    <property type="match status" value="1"/>
</dbReference>
<evidence type="ECO:0000256" key="3">
    <source>
        <dbReference type="ARBA" id="ARBA00023015"/>
    </source>
</evidence>
<keyword evidence="9" id="KW-1185">Reference proteome</keyword>
<protein>
    <submittedName>
        <fullName evidence="8">Two component, sigma54 specific, transcriptional regulator, Fis family</fullName>
    </submittedName>
</protein>
<feature type="domain" description="Response regulatory" evidence="7">
    <location>
        <begin position="10"/>
        <end position="126"/>
    </location>
</feature>
<dbReference type="OrthoDB" id="9814761at2"/>
<keyword evidence="3" id="KW-0805">Transcription regulation</keyword>
<evidence type="ECO:0000313" key="9">
    <source>
        <dbReference type="Proteomes" id="UP000190102"/>
    </source>
</evidence>
<feature type="modified residue" description="4-aspartylphosphate" evidence="5">
    <location>
        <position position="61"/>
    </location>
</feature>